<accession>A0A251SSZ4</accession>
<evidence type="ECO:0000313" key="2">
    <source>
        <dbReference type="Proteomes" id="UP000215914"/>
    </source>
</evidence>
<dbReference type="InParanoid" id="A0A251SSZ4"/>
<keyword evidence="2" id="KW-1185">Reference proteome</keyword>
<protein>
    <submittedName>
        <fullName evidence="1">Uncharacterized protein</fullName>
    </submittedName>
</protein>
<organism evidence="1 2">
    <name type="scientific">Helianthus annuus</name>
    <name type="common">Common sunflower</name>
    <dbReference type="NCBI Taxonomy" id="4232"/>
    <lineage>
        <taxon>Eukaryota</taxon>
        <taxon>Viridiplantae</taxon>
        <taxon>Streptophyta</taxon>
        <taxon>Embryophyta</taxon>
        <taxon>Tracheophyta</taxon>
        <taxon>Spermatophyta</taxon>
        <taxon>Magnoliopsida</taxon>
        <taxon>eudicotyledons</taxon>
        <taxon>Gunneridae</taxon>
        <taxon>Pentapetalae</taxon>
        <taxon>asterids</taxon>
        <taxon>campanulids</taxon>
        <taxon>Asterales</taxon>
        <taxon>Asteraceae</taxon>
        <taxon>Asteroideae</taxon>
        <taxon>Heliantheae alliance</taxon>
        <taxon>Heliantheae</taxon>
        <taxon>Helianthus</taxon>
    </lineage>
</organism>
<dbReference type="Proteomes" id="UP000215914">
    <property type="component" value="Chromosome 13"/>
</dbReference>
<evidence type="ECO:0000313" key="1">
    <source>
        <dbReference type="EMBL" id="OTG01622.1"/>
    </source>
</evidence>
<gene>
    <name evidence="1" type="ORF">HannXRQ_Chr13g0404031</name>
</gene>
<dbReference type="AlphaFoldDB" id="A0A251SSZ4"/>
<dbReference type="EMBL" id="CM007902">
    <property type="protein sequence ID" value="OTG01622.1"/>
    <property type="molecule type" value="Genomic_DNA"/>
</dbReference>
<sequence length="61" mass="7027">MNEESLLLILMLESLTGVRSRMHNNLSPTPPYVNEFYGIFMDYSQQHPTINIASSSLRLQK</sequence>
<name>A0A251SSZ4_HELAN</name>
<reference evidence="2" key="1">
    <citation type="journal article" date="2017" name="Nature">
        <title>The sunflower genome provides insights into oil metabolism, flowering and Asterid evolution.</title>
        <authorList>
            <person name="Badouin H."/>
            <person name="Gouzy J."/>
            <person name="Grassa C.J."/>
            <person name="Murat F."/>
            <person name="Staton S.E."/>
            <person name="Cottret L."/>
            <person name="Lelandais-Briere C."/>
            <person name="Owens G.L."/>
            <person name="Carrere S."/>
            <person name="Mayjonade B."/>
            <person name="Legrand L."/>
            <person name="Gill N."/>
            <person name="Kane N.C."/>
            <person name="Bowers J.E."/>
            <person name="Hubner S."/>
            <person name="Bellec A."/>
            <person name="Berard A."/>
            <person name="Berges H."/>
            <person name="Blanchet N."/>
            <person name="Boniface M.C."/>
            <person name="Brunel D."/>
            <person name="Catrice O."/>
            <person name="Chaidir N."/>
            <person name="Claudel C."/>
            <person name="Donnadieu C."/>
            <person name="Faraut T."/>
            <person name="Fievet G."/>
            <person name="Helmstetter N."/>
            <person name="King M."/>
            <person name="Knapp S.J."/>
            <person name="Lai Z."/>
            <person name="Le Paslier M.C."/>
            <person name="Lippi Y."/>
            <person name="Lorenzon L."/>
            <person name="Mandel J.R."/>
            <person name="Marage G."/>
            <person name="Marchand G."/>
            <person name="Marquand E."/>
            <person name="Bret-Mestries E."/>
            <person name="Morien E."/>
            <person name="Nambeesan S."/>
            <person name="Nguyen T."/>
            <person name="Pegot-Espagnet P."/>
            <person name="Pouilly N."/>
            <person name="Raftis F."/>
            <person name="Sallet E."/>
            <person name="Schiex T."/>
            <person name="Thomas J."/>
            <person name="Vandecasteele C."/>
            <person name="Vares D."/>
            <person name="Vear F."/>
            <person name="Vautrin S."/>
            <person name="Crespi M."/>
            <person name="Mangin B."/>
            <person name="Burke J.M."/>
            <person name="Salse J."/>
            <person name="Munos S."/>
            <person name="Vincourt P."/>
            <person name="Rieseberg L.H."/>
            <person name="Langlade N.B."/>
        </authorList>
    </citation>
    <scope>NUCLEOTIDE SEQUENCE [LARGE SCALE GENOMIC DNA]</scope>
    <source>
        <strain evidence="2">cv. SF193</strain>
    </source>
</reference>
<proteinExistence type="predicted"/>